<evidence type="ECO:0000256" key="8">
    <source>
        <dbReference type="ARBA" id="ARBA00022679"/>
    </source>
</evidence>
<evidence type="ECO:0000256" key="4">
    <source>
        <dbReference type="ARBA" id="ARBA00006047"/>
    </source>
</evidence>
<keyword evidence="7 13" id="KW-0328">Glycosyltransferase</keyword>
<dbReference type="GO" id="GO:0005737">
    <property type="term" value="C:cytoplasm"/>
    <property type="evidence" value="ECO:0007669"/>
    <property type="project" value="UniProtKB-SubCell"/>
</dbReference>
<gene>
    <name evidence="14" type="primary">malP</name>
    <name evidence="14" type="ORF">SPHI_01420</name>
</gene>
<dbReference type="CDD" id="cd04300">
    <property type="entry name" value="GT35_Glycogen_Phosphorylase"/>
    <property type="match status" value="1"/>
</dbReference>
<evidence type="ECO:0000256" key="11">
    <source>
        <dbReference type="ARBA" id="ARBA00025174"/>
    </source>
</evidence>
<name>A0A1V2EXW0_9SPHN</name>
<evidence type="ECO:0000256" key="10">
    <source>
        <dbReference type="ARBA" id="ARBA00023277"/>
    </source>
</evidence>
<dbReference type="PIRSF" id="PIRSF000460">
    <property type="entry name" value="Pprylas_GlgP"/>
    <property type="match status" value="1"/>
</dbReference>
<dbReference type="GO" id="GO:0030170">
    <property type="term" value="F:pyridoxal phosphate binding"/>
    <property type="evidence" value="ECO:0007669"/>
    <property type="project" value="InterPro"/>
</dbReference>
<evidence type="ECO:0000256" key="6">
    <source>
        <dbReference type="ARBA" id="ARBA00022533"/>
    </source>
</evidence>
<dbReference type="AlphaFoldDB" id="A0A1V2EXW0"/>
<comment type="caution">
    <text evidence="14">The sequence shown here is derived from an EMBL/GenBank/DDBJ whole genome shotgun (WGS) entry which is preliminary data.</text>
</comment>
<dbReference type="EMBL" id="MPSB01000001">
    <property type="protein sequence ID" value="ONF97512.1"/>
    <property type="molecule type" value="Genomic_DNA"/>
</dbReference>
<dbReference type="PROSITE" id="PS00102">
    <property type="entry name" value="PHOSPHORYLASE"/>
    <property type="match status" value="1"/>
</dbReference>
<evidence type="ECO:0000313" key="15">
    <source>
        <dbReference type="Proteomes" id="UP000188729"/>
    </source>
</evidence>
<accession>A0A1V2EXW0</accession>
<keyword evidence="5" id="KW-0963">Cytoplasm</keyword>
<comment type="catalytic activity">
    <reaction evidence="1 13">
        <text>[(1-&gt;4)-alpha-D-glucosyl](n) + phosphate = [(1-&gt;4)-alpha-D-glucosyl](n-1) + alpha-D-glucose 1-phosphate</text>
        <dbReference type="Rhea" id="RHEA:41732"/>
        <dbReference type="Rhea" id="RHEA-COMP:9584"/>
        <dbReference type="Rhea" id="RHEA-COMP:9586"/>
        <dbReference type="ChEBI" id="CHEBI:15444"/>
        <dbReference type="ChEBI" id="CHEBI:43474"/>
        <dbReference type="ChEBI" id="CHEBI:58601"/>
        <dbReference type="EC" id="2.4.1.1"/>
    </reaction>
</comment>
<dbReference type="FunFam" id="3.40.50.2000:FF:000003">
    <property type="entry name" value="Alpha-1,4 glucan phosphorylase"/>
    <property type="match status" value="1"/>
</dbReference>
<evidence type="ECO:0000256" key="12">
    <source>
        <dbReference type="PIRSR" id="PIRSR000460-1"/>
    </source>
</evidence>
<evidence type="ECO:0000256" key="7">
    <source>
        <dbReference type="ARBA" id="ARBA00022676"/>
    </source>
</evidence>
<keyword evidence="6" id="KW-0021">Allosteric enzyme</keyword>
<evidence type="ECO:0000256" key="9">
    <source>
        <dbReference type="ARBA" id="ARBA00022898"/>
    </source>
</evidence>
<keyword evidence="10 13" id="KW-0119">Carbohydrate metabolism</keyword>
<feature type="modified residue" description="N6-(pyridoxal phosphate)lysine" evidence="12">
    <location>
        <position position="660"/>
    </location>
</feature>
<comment type="similarity">
    <text evidence="4 13">Belongs to the glycogen phosphorylase family.</text>
</comment>
<dbReference type="PANTHER" id="PTHR11468">
    <property type="entry name" value="GLYCOGEN PHOSPHORYLASE"/>
    <property type="match status" value="1"/>
</dbReference>
<dbReference type="InterPro" id="IPR000811">
    <property type="entry name" value="Glyco_trans_35"/>
</dbReference>
<protein>
    <recommendedName>
        <fullName evidence="13">Alpha-1,4 glucan phosphorylase</fullName>
        <ecNumber evidence="13">2.4.1.1</ecNumber>
    </recommendedName>
</protein>
<keyword evidence="9 12" id="KW-0663">Pyridoxal phosphate</keyword>
<dbReference type="STRING" id="1915074.SPHI_01420"/>
<keyword evidence="15" id="KW-1185">Reference proteome</keyword>
<evidence type="ECO:0000256" key="1">
    <source>
        <dbReference type="ARBA" id="ARBA00001275"/>
    </source>
</evidence>
<comment type="function">
    <text evidence="11">Phosphorylase is an important allosteric enzyme in carbohydrate metabolism. Enzymes from different sources differ in their regulatory mechanisms and in their natural substrates. However, all known phosphorylases share catalytic and structural properties.</text>
</comment>
<dbReference type="GO" id="GO:0005980">
    <property type="term" value="P:glycogen catabolic process"/>
    <property type="evidence" value="ECO:0007669"/>
    <property type="project" value="TreeGrafter"/>
</dbReference>
<organism evidence="14 15">
    <name type="scientific">Sphingomonas jeddahensis</name>
    <dbReference type="NCBI Taxonomy" id="1915074"/>
    <lineage>
        <taxon>Bacteria</taxon>
        <taxon>Pseudomonadati</taxon>
        <taxon>Pseudomonadota</taxon>
        <taxon>Alphaproteobacteria</taxon>
        <taxon>Sphingomonadales</taxon>
        <taxon>Sphingomonadaceae</taxon>
        <taxon>Sphingomonas</taxon>
    </lineage>
</organism>
<dbReference type="InterPro" id="IPR011833">
    <property type="entry name" value="Glycg_phsphrylas"/>
</dbReference>
<dbReference type="Proteomes" id="UP000188729">
    <property type="component" value="Unassembled WGS sequence"/>
</dbReference>
<dbReference type="SUPFAM" id="SSF53756">
    <property type="entry name" value="UDP-Glycosyltransferase/glycogen phosphorylase"/>
    <property type="match status" value="1"/>
</dbReference>
<dbReference type="Pfam" id="PF00343">
    <property type="entry name" value="Phosphorylase"/>
    <property type="match status" value="1"/>
</dbReference>
<comment type="function">
    <text evidence="13">Allosteric enzyme that catalyzes the rate-limiting step in glycogen catabolism, the phosphorolytic cleavage of glycogen to produce glucose-1-phosphate, and plays a central role in maintaining cellular and organismal glucose homeostasis.</text>
</comment>
<dbReference type="RefSeq" id="WP_076742972.1">
    <property type="nucleotide sequence ID" value="NZ_MPSB01000001.1"/>
</dbReference>
<sequence length="808" mass="89448">MTSEATPATVRSALADRIVDTLIHRIGKDERAARKHDWLEATILTLRDEIIHKWMASTRAAHAAGAKRVYYLSLEFLIGRLLRDALSNLGRNEEVGEALASLGVDLAEIEEIEPDAALGNGGLGRLAACFMESLATLDLPAYGYGIRYVNGMFRQRLDDGWQVELPETWLAHGNPWEFERRESAYFIGFGGEVTGSETGQVRWKPAEALDAIAYDTPVVGWRGKRVNTLRLWSARAFDPIRLDAFNAGDHIGALAGQARAEALVRVLYPSDSSSAGQELRLRQEYFFSSASIQDIVRRHIQYFKDIRTLPDKAAIQLNDTHPAVSVAELMRLLVDHHELSFDEAWDITRRAFGYTNHTLLPEALESWPLPLFERLLPRHMQLIYAINAKVLREARRTAGIGDQAIAAISLIDEGGERRVRMANLAFAGSHSVNGVAALHTELMKQTVFSDLHRLYPDRINNKTNGITPRRWLLECNPCLTALIRDAIGPDFQDDASKLKALESFANDASFRERFGAVKRSNKVGLSNYIKESMGVALDPDALFDVQIKRIHEYKRQLLNIIETVALYDQIRSHPEKDWTPRVKLLGGKAASSYHNAKLIIKLAADVAKRINSDPSVGGLLKVAFVPNYNVSLAEGIIPAADLSEQISTAGMEASGTGNMKFALNGALTIGTLDGANIEIKDHVGDENIIIFGLTADEVAAKRADGYRPRDAIEGSAELKQAVNAIASGVFSPDDPGRYQGLMNGLYDHDWFMVAADFDSYAAAQRSVDARWADKDGWRGAAIRNVANVGWFSSDRTIGEYARDIWGVM</sequence>
<evidence type="ECO:0000256" key="13">
    <source>
        <dbReference type="RuleBase" id="RU000587"/>
    </source>
</evidence>
<dbReference type="GO" id="GO:0008184">
    <property type="term" value="F:glycogen phosphorylase activity"/>
    <property type="evidence" value="ECO:0007669"/>
    <property type="project" value="InterPro"/>
</dbReference>
<dbReference type="PANTHER" id="PTHR11468:SF3">
    <property type="entry name" value="GLYCOGEN PHOSPHORYLASE, LIVER FORM"/>
    <property type="match status" value="1"/>
</dbReference>
<dbReference type="FunFam" id="3.40.50.2000:FF:000153">
    <property type="entry name" value="Alpha-1,4 glucan phosphorylase"/>
    <property type="match status" value="1"/>
</dbReference>
<evidence type="ECO:0000313" key="14">
    <source>
        <dbReference type="EMBL" id="ONF97512.1"/>
    </source>
</evidence>
<evidence type="ECO:0000256" key="5">
    <source>
        <dbReference type="ARBA" id="ARBA00022490"/>
    </source>
</evidence>
<comment type="subcellular location">
    <subcellularLocation>
        <location evidence="3">Cytoplasm</location>
    </subcellularLocation>
</comment>
<proteinExistence type="inferred from homology"/>
<dbReference type="OrthoDB" id="7229284at2"/>
<dbReference type="EC" id="2.4.1.1" evidence="13"/>
<dbReference type="Gene3D" id="3.40.50.2000">
    <property type="entry name" value="Glycogen Phosphorylase B"/>
    <property type="match status" value="2"/>
</dbReference>
<dbReference type="NCBIfam" id="TIGR02093">
    <property type="entry name" value="P_ylase"/>
    <property type="match status" value="1"/>
</dbReference>
<keyword evidence="8 13" id="KW-0808">Transferase</keyword>
<dbReference type="InterPro" id="IPR035090">
    <property type="entry name" value="Pyridoxal_P_attach_site"/>
</dbReference>
<comment type="cofactor">
    <cofactor evidence="2 13">
        <name>pyridoxal 5'-phosphate</name>
        <dbReference type="ChEBI" id="CHEBI:597326"/>
    </cofactor>
</comment>
<evidence type="ECO:0000256" key="3">
    <source>
        <dbReference type="ARBA" id="ARBA00004496"/>
    </source>
</evidence>
<reference evidence="14 15" key="1">
    <citation type="submission" date="2016-11" db="EMBL/GenBank/DDBJ databases">
        <title>Genome sequence of Sphingomonas jeddahensis G39.</title>
        <authorList>
            <person name="Poehlein A."/>
            <person name="Wuebbeler J.H."/>
            <person name="Steinbuechel A."/>
            <person name="Daniel R."/>
        </authorList>
    </citation>
    <scope>NUCLEOTIDE SEQUENCE [LARGE SCALE GENOMIC DNA]</scope>
    <source>
        <strain evidence="14 15">G39</strain>
    </source>
</reference>
<evidence type="ECO:0000256" key="2">
    <source>
        <dbReference type="ARBA" id="ARBA00001933"/>
    </source>
</evidence>